<feature type="compositionally biased region" description="Basic and acidic residues" evidence="7">
    <location>
        <begin position="1"/>
        <end position="12"/>
    </location>
</feature>
<keyword evidence="4 6" id="KW-0807">Transducer</keyword>
<reference evidence="11 12" key="1">
    <citation type="submission" date="2019-11" db="EMBL/GenBank/DDBJ databases">
        <title>Draft genome sequences of five Paenibacillus species of dairy origin.</title>
        <authorList>
            <person name="Olajide A.M."/>
            <person name="Chen S."/>
            <person name="Lapointe G."/>
        </authorList>
    </citation>
    <scope>NUCLEOTIDE SEQUENCE [LARGE SCALE GENOMIC DNA]</scope>
    <source>
        <strain evidence="11 12">12CR55</strain>
    </source>
</reference>
<sequence length="856" mass="95486">MKLESPMKDNTGRGDSYMQSKPSREKASGVHGETKTKLVHSLKFKLMLLSAVCLVIILLIGGMSLTMLNSNHQNYQMTTHMSQVNRLSEQNETLDVMYVSSKDSNYLDEIYTNIDQAFNIINTNHPNSKYNKEWGNLGTLLAQNKSNMQQIIDLSDERGFDLSAGIYQKLNDNESSLQEQRDLLSKIANWVDIPMLNTATLMLGTETVDGTTYSKYRYFNNIPDKGDRDKLLVRIGGDAVEYKGTAYLTNIQLINESSQTVIDFAKVSDSALQRSYGSAFDGIEFTTFQGQPAFKIANKFTAANASWEEIGIEINTADMNLNEYDQVSFEIYFDTAVHSKNISIGVALDQRYDFSNASNQINQLLNEYNRAVIEGKSEEVTKLYQEISSIMNEMKAAFGNYFGSNETPTEAISLMEEKMNILEELQPIDSSLVQLINENTTLVAEVRSVIESIHENISDDMVTGASSLRATIIILSIAAIAIVIIIVFIITRSIQKNVDQFRYLLQEMGKGNLSARAKITSKDEFSLFSNYLNQFSDQLSATLQKIQNLTLEVNEKNTAVYGVIQSVVNGKNDREGILQLQEHFRLIENSVTNQSANTEESLASLHEILETNKGSVNEISATKTMSEKSLASVQEGVHNIETLNSNVQGISQSVDRSSDEIQELIEYAQSIQEVLVTIQNFANQTNLLSLNASIEASRAGDEGRGFAVVAHEVKKLSEATSLETQKISEIINNINGKITQVQSANEDVKSHVEDTEKIATHFTHIINNMKESTEHSTAYITNLMEQITRQMLSTEDIVNAVDLISSDSQEILDKTVITTAVTDELADTLVQNLEVVEDLMESITKIKEDISAFKLK</sequence>
<evidence type="ECO:0000259" key="10">
    <source>
        <dbReference type="PROSITE" id="PS50885"/>
    </source>
</evidence>
<evidence type="ECO:0000256" key="5">
    <source>
        <dbReference type="ARBA" id="ARBA00029447"/>
    </source>
</evidence>
<evidence type="ECO:0000313" key="11">
    <source>
        <dbReference type="EMBL" id="MUG45952.1"/>
    </source>
</evidence>
<protein>
    <submittedName>
        <fullName evidence="11">HAMP domain-containing protein</fullName>
    </submittedName>
</protein>
<dbReference type="PROSITE" id="PS50111">
    <property type="entry name" value="CHEMOTAXIS_TRANSDUC_2"/>
    <property type="match status" value="1"/>
</dbReference>
<evidence type="ECO:0000256" key="3">
    <source>
        <dbReference type="ARBA" id="ARBA00023136"/>
    </source>
</evidence>
<dbReference type="SMART" id="SM00304">
    <property type="entry name" value="HAMP"/>
    <property type="match status" value="1"/>
</dbReference>
<feature type="compositionally biased region" description="Basic and acidic residues" evidence="7">
    <location>
        <begin position="22"/>
        <end position="32"/>
    </location>
</feature>
<feature type="transmembrane region" description="Helical" evidence="8">
    <location>
        <begin position="46"/>
        <end position="68"/>
    </location>
</feature>
<dbReference type="Proteomes" id="UP000447876">
    <property type="component" value="Unassembled WGS sequence"/>
</dbReference>
<dbReference type="Pfam" id="PF00015">
    <property type="entry name" value="MCPsignal"/>
    <property type="match status" value="1"/>
</dbReference>
<dbReference type="Gene3D" id="1.10.287.950">
    <property type="entry name" value="Methyl-accepting chemotaxis protein"/>
    <property type="match status" value="1"/>
</dbReference>
<dbReference type="Gene3D" id="6.10.340.10">
    <property type="match status" value="1"/>
</dbReference>
<comment type="similarity">
    <text evidence="5">Belongs to the methyl-accepting chemotaxis (MCP) protein family.</text>
</comment>
<dbReference type="SUPFAM" id="SSF58104">
    <property type="entry name" value="Methyl-accepting chemotaxis protein (MCP) signaling domain"/>
    <property type="match status" value="1"/>
</dbReference>
<dbReference type="InterPro" id="IPR004089">
    <property type="entry name" value="MCPsignal_dom"/>
</dbReference>
<evidence type="ECO:0000256" key="1">
    <source>
        <dbReference type="ARBA" id="ARBA00004236"/>
    </source>
</evidence>
<comment type="caution">
    <text evidence="11">The sequence shown here is derived from an EMBL/GenBank/DDBJ whole genome shotgun (WGS) entry which is preliminary data.</text>
</comment>
<proteinExistence type="inferred from homology"/>
<evidence type="ECO:0000256" key="8">
    <source>
        <dbReference type="SAM" id="Phobius"/>
    </source>
</evidence>
<dbReference type="AlphaFoldDB" id="A0A7X2Z1V1"/>
<dbReference type="PANTHER" id="PTHR32089:SF112">
    <property type="entry name" value="LYSOZYME-LIKE PROTEIN-RELATED"/>
    <property type="match status" value="1"/>
</dbReference>
<feature type="domain" description="HAMP" evidence="10">
    <location>
        <begin position="492"/>
        <end position="544"/>
    </location>
</feature>
<evidence type="ECO:0000256" key="2">
    <source>
        <dbReference type="ARBA" id="ARBA00022475"/>
    </source>
</evidence>
<feature type="domain" description="Methyl-accepting transducer" evidence="9">
    <location>
        <begin position="569"/>
        <end position="805"/>
    </location>
</feature>
<evidence type="ECO:0000256" key="6">
    <source>
        <dbReference type="PROSITE-ProRule" id="PRU00284"/>
    </source>
</evidence>
<evidence type="ECO:0000256" key="7">
    <source>
        <dbReference type="SAM" id="MobiDB-lite"/>
    </source>
</evidence>
<organism evidence="11 12">
    <name type="scientific">Paenibacillus woosongensis</name>
    <dbReference type="NCBI Taxonomy" id="307580"/>
    <lineage>
        <taxon>Bacteria</taxon>
        <taxon>Bacillati</taxon>
        <taxon>Bacillota</taxon>
        <taxon>Bacilli</taxon>
        <taxon>Bacillales</taxon>
        <taxon>Paenibacillaceae</taxon>
        <taxon>Paenibacillus</taxon>
    </lineage>
</organism>
<evidence type="ECO:0000256" key="4">
    <source>
        <dbReference type="ARBA" id="ARBA00023224"/>
    </source>
</evidence>
<dbReference type="GO" id="GO:0007165">
    <property type="term" value="P:signal transduction"/>
    <property type="evidence" value="ECO:0007669"/>
    <property type="project" value="UniProtKB-KW"/>
</dbReference>
<dbReference type="OrthoDB" id="9816519at2"/>
<dbReference type="Gene3D" id="2.60.120.260">
    <property type="entry name" value="Galactose-binding domain-like"/>
    <property type="match status" value="2"/>
</dbReference>
<dbReference type="GO" id="GO:0005886">
    <property type="term" value="C:plasma membrane"/>
    <property type="evidence" value="ECO:0007669"/>
    <property type="project" value="UniProtKB-SubCell"/>
</dbReference>
<evidence type="ECO:0000259" key="9">
    <source>
        <dbReference type="PROSITE" id="PS50111"/>
    </source>
</evidence>
<dbReference type="EMBL" id="WNZW01000004">
    <property type="protein sequence ID" value="MUG45952.1"/>
    <property type="molecule type" value="Genomic_DNA"/>
</dbReference>
<keyword evidence="8" id="KW-1133">Transmembrane helix</keyword>
<gene>
    <name evidence="11" type="ORF">GNP95_13230</name>
</gene>
<dbReference type="SMART" id="SM00283">
    <property type="entry name" value="MA"/>
    <property type="match status" value="1"/>
</dbReference>
<feature type="transmembrane region" description="Helical" evidence="8">
    <location>
        <begin position="470"/>
        <end position="490"/>
    </location>
</feature>
<keyword evidence="2" id="KW-1003">Cell membrane</keyword>
<accession>A0A7X2Z1V1</accession>
<feature type="region of interest" description="Disordered" evidence="7">
    <location>
        <begin position="1"/>
        <end position="32"/>
    </location>
</feature>
<dbReference type="PROSITE" id="PS50885">
    <property type="entry name" value="HAMP"/>
    <property type="match status" value="1"/>
</dbReference>
<dbReference type="CDD" id="cd06225">
    <property type="entry name" value="HAMP"/>
    <property type="match status" value="1"/>
</dbReference>
<dbReference type="PANTHER" id="PTHR32089">
    <property type="entry name" value="METHYL-ACCEPTING CHEMOTAXIS PROTEIN MCPB"/>
    <property type="match status" value="1"/>
</dbReference>
<keyword evidence="3 8" id="KW-0472">Membrane</keyword>
<evidence type="ECO:0000313" key="12">
    <source>
        <dbReference type="Proteomes" id="UP000447876"/>
    </source>
</evidence>
<name>A0A7X2Z1V1_9BACL</name>
<comment type="subcellular location">
    <subcellularLocation>
        <location evidence="1">Cell membrane</location>
    </subcellularLocation>
</comment>
<keyword evidence="8" id="KW-0812">Transmembrane</keyword>
<dbReference type="InterPro" id="IPR003660">
    <property type="entry name" value="HAMP_dom"/>
</dbReference>